<dbReference type="AlphaFoldDB" id="Q0ANG3"/>
<dbReference type="HOGENOM" id="CLU_119090_4_2_5"/>
<dbReference type="InterPro" id="IPR036390">
    <property type="entry name" value="WH_DNA-bd_sf"/>
</dbReference>
<dbReference type="InterPro" id="IPR005650">
    <property type="entry name" value="BlaI_family"/>
</dbReference>
<evidence type="ECO:0000313" key="5">
    <source>
        <dbReference type="EMBL" id="ABI66174.1"/>
    </source>
</evidence>
<dbReference type="GO" id="GO:0045892">
    <property type="term" value="P:negative regulation of DNA-templated transcription"/>
    <property type="evidence" value="ECO:0007669"/>
    <property type="project" value="InterPro"/>
</dbReference>
<keyword evidence="4" id="KW-0804">Transcription</keyword>
<gene>
    <name evidence="5" type="ordered locus">Mmar10_1882</name>
</gene>
<dbReference type="Proteomes" id="UP000001964">
    <property type="component" value="Chromosome"/>
</dbReference>
<name>Q0ANG3_MARMM</name>
<dbReference type="GO" id="GO:0003677">
    <property type="term" value="F:DNA binding"/>
    <property type="evidence" value="ECO:0007669"/>
    <property type="project" value="UniProtKB-KW"/>
</dbReference>
<reference evidence="5 6" key="1">
    <citation type="submission" date="2006-08" db="EMBL/GenBank/DDBJ databases">
        <title>Complete sequence of Maricaulis maris MCS10.</title>
        <authorList>
            <consortium name="US DOE Joint Genome Institute"/>
            <person name="Copeland A."/>
            <person name="Lucas S."/>
            <person name="Lapidus A."/>
            <person name="Barry K."/>
            <person name="Detter J.C."/>
            <person name="Glavina del Rio T."/>
            <person name="Hammon N."/>
            <person name="Israni S."/>
            <person name="Dalin E."/>
            <person name="Tice H."/>
            <person name="Pitluck S."/>
            <person name="Saunders E."/>
            <person name="Brettin T."/>
            <person name="Bruce D."/>
            <person name="Han C."/>
            <person name="Tapia R."/>
            <person name="Gilna P."/>
            <person name="Schmutz J."/>
            <person name="Larimer F."/>
            <person name="Land M."/>
            <person name="Hauser L."/>
            <person name="Kyrpides N."/>
            <person name="Mikhailova N."/>
            <person name="Viollier P."/>
            <person name="Stephens C."/>
            <person name="Richardson P."/>
        </authorList>
    </citation>
    <scope>NUCLEOTIDE SEQUENCE [LARGE SCALE GENOMIC DNA]</scope>
    <source>
        <strain evidence="5 6">MCS10</strain>
    </source>
</reference>
<accession>Q0ANG3</accession>
<dbReference type="EMBL" id="CP000449">
    <property type="protein sequence ID" value="ABI66174.1"/>
    <property type="molecule type" value="Genomic_DNA"/>
</dbReference>
<organism evidence="5 6">
    <name type="scientific">Maricaulis maris (strain MCS10)</name>
    <name type="common">Caulobacter maris</name>
    <dbReference type="NCBI Taxonomy" id="394221"/>
    <lineage>
        <taxon>Bacteria</taxon>
        <taxon>Pseudomonadati</taxon>
        <taxon>Pseudomonadota</taxon>
        <taxon>Alphaproteobacteria</taxon>
        <taxon>Maricaulales</taxon>
        <taxon>Maricaulaceae</taxon>
        <taxon>Maricaulis</taxon>
    </lineage>
</organism>
<sequence>MARPSSAQLTEAEQRIMTVLWTRGEASVREITDALHAEFGLAYTTVLTTIGIMADKGYVGFRKSGRAHIYSALLTRDGARNQALGSMVRTLFGGSAQSLAQHLVRAEKLTLQDIEDLRAAVLEETGADREADENPDGEAK</sequence>
<dbReference type="KEGG" id="mmr:Mmar10_1882"/>
<dbReference type="Gene3D" id="1.10.4040.10">
    <property type="entry name" value="Penicillinase repressor domain"/>
    <property type="match status" value="1"/>
</dbReference>
<keyword evidence="2" id="KW-0805">Transcription regulation</keyword>
<dbReference type="SUPFAM" id="SSF46785">
    <property type="entry name" value="Winged helix' DNA-binding domain"/>
    <property type="match status" value="1"/>
</dbReference>
<keyword evidence="6" id="KW-1185">Reference proteome</keyword>
<evidence type="ECO:0000256" key="1">
    <source>
        <dbReference type="ARBA" id="ARBA00011046"/>
    </source>
</evidence>
<dbReference type="InterPro" id="IPR036388">
    <property type="entry name" value="WH-like_DNA-bd_sf"/>
</dbReference>
<dbReference type="PIRSF" id="PIRSF019455">
    <property type="entry name" value="CopR_AtkY"/>
    <property type="match status" value="1"/>
</dbReference>
<evidence type="ECO:0000256" key="4">
    <source>
        <dbReference type="ARBA" id="ARBA00023163"/>
    </source>
</evidence>
<comment type="similarity">
    <text evidence="1">Belongs to the BlaI transcriptional regulatory family.</text>
</comment>
<dbReference type="RefSeq" id="WP_011643819.1">
    <property type="nucleotide sequence ID" value="NC_008347.1"/>
</dbReference>
<dbReference type="OrthoDB" id="9813558at2"/>
<dbReference type="Gene3D" id="1.10.10.10">
    <property type="entry name" value="Winged helix-like DNA-binding domain superfamily/Winged helix DNA-binding domain"/>
    <property type="match status" value="1"/>
</dbReference>
<dbReference type="STRING" id="394221.Mmar10_1882"/>
<proteinExistence type="inferred from homology"/>
<keyword evidence="3" id="KW-0238">DNA-binding</keyword>
<evidence type="ECO:0000313" key="6">
    <source>
        <dbReference type="Proteomes" id="UP000001964"/>
    </source>
</evidence>
<protein>
    <submittedName>
        <fullName evidence="5">Transcriptional repressor, CopY family</fullName>
    </submittedName>
</protein>
<evidence type="ECO:0000256" key="3">
    <source>
        <dbReference type="ARBA" id="ARBA00023125"/>
    </source>
</evidence>
<dbReference type="Pfam" id="PF03965">
    <property type="entry name" value="Penicillinase_R"/>
    <property type="match status" value="1"/>
</dbReference>
<evidence type="ECO:0000256" key="2">
    <source>
        <dbReference type="ARBA" id="ARBA00023015"/>
    </source>
</evidence>
<dbReference type="eggNOG" id="COG3682">
    <property type="taxonomic scope" value="Bacteria"/>
</dbReference>